<dbReference type="PROSITE" id="PS50931">
    <property type="entry name" value="HTH_LYSR"/>
    <property type="match status" value="1"/>
</dbReference>
<evidence type="ECO:0000256" key="4">
    <source>
        <dbReference type="ARBA" id="ARBA00023163"/>
    </source>
</evidence>
<keyword evidence="3 6" id="KW-0238">DNA-binding</keyword>
<protein>
    <submittedName>
        <fullName evidence="6">DNA-binding transcriptional regulator, LysR family</fullName>
    </submittedName>
</protein>
<dbReference type="CDD" id="cd08417">
    <property type="entry name" value="PBP2_Nitroaromatics_like"/>
    <property type="match status" value="1"/>
</dbReference>
<dbReference type="RefSeq" id="WP_085216469.1">
    <property type="nucleotide sequence ID" value="NZ_FXAM01000002.1"/>
</dbReference>
<dbReference type="Gene3D" id="3.40.190.10">
    <property type="entry name" value="Periplasmic binding protein-like II"/>
    <property type="match status" value="2"/>
</dbReference>
<evidence type="ECO:0000256" key="1">
    <source>
        <dbReference type="ARBA" id="ARBA00009437"/>
    </source>
</evidence>
<dbReference type="OrthoDB" id="8720143at2"/>
<sequence length="306" mass="34476">MSDLRQFDLNLLVAFEVLMRELNVSRAAEKMFVTQSTMSHILQRLRQQLDDPVLVRTHTGMKPTERALALVEPVRAILRDVERVIQVPERFDPGSSQRRFVIAATDYMEFLLLPPLIERIGLLAPGVDIHVKRTEAAFPAEDLENGDLDVVLGFSAILKPPTQCQVEKLFEDRMACVVRADHPAVGEQLGLEQYVALPHLLISRTGTKAGIIDEWLAERSLERRIALTVPHFLSAPLIVARTDLVLSLPLRIAERVAALVPLRILSVPIELPAYDLAMIYHPVREKEPAHLWLRERIAEVSRLLGG</sequence>
<evidence type="ECO:0000313" key="7">
    <source>
        <dbReference type="Proteomes" id="UP000192923"/>
    </source>
</evidence>
<keyword evidence="2" id="KW-0805">Transcription regulation</keyword>
<dbReference type="PANTHER" id="PTHR30118">
    <property type="entry name" value="HTH-TYPE TRANSCRIPTIONAL REGULATOR LEUO-RELATED"/>
    <property type="match status" value="1"/>
</dbReference>
<dbReference type="InterPro" id="IPR037402">
    <property type="entry name" value="YidZ_PBP2"/>
</dbReference>
<dbReference type="Pfam" id="PF00126">
    <property type="entry name" value="HTH_1"/>
    <property type="match status" value="1"/>
</dbReference>
<proteinExistence type="inferred from homology"/>
<dbReference type="Proteomes" id="UP000192923">
    <property type="component" value="Unassembled WGS sequence"/>
</dbReference>
<keyword evidence="4" id="KW-0804">Transcription</keyword>
<dbReference type="InterPro" id="IPR036388">
    <property type="entry name" value="WH-like_DNA-bd_sf"/>
</dbReference>
<dbReference type="EMBL" id="FXAM01000002">
    <property type="protein sequence ID" value="SMF97434.1"/>
    <property type="molecule type" value="Genomic_DNA"/>
</dbReference>
<dbReference type="STRING" id="1760988.SAMN02949497_0463"/>
<dbReference type="PANTHER" id="PTHR30118:SF15">
    <property type="entry name" value="TRANSCRIPTIONAL REGULATORY PROTEIN"/>
    <property type="match status" value="1"/>
</dbReference>
<dbReference type="SUPFAM" id="SSF46785">
    <property type="entry name" value="Winged helix' DNA-binding domain"/>
    <property type="match status" value="1"/>
</dbReference>
<evidence type="ECO:0000259" key="5">
    <source>
        <dbReference type="PROSITE" id="PS50931"/>
    </source>
</evidence>
<dbReference type="GO" id="GO:0003677">
    <property type="term" value="F:DNA binding"/>
    <property type="evidence" value="ECO:0007669"/>
    <property type="project" value="UniProtKB-KW"/>
</dbReference>
<comment type="similarity">
    <text evidence="1">Belongs to the LysR transcriptional regulatory family.</text>
</comment>
<dbReference type="InterPro" id="IPR050389">
    <property type="entry name" value="LysR-type_TF"/>
</dbReference>
<dbReference type="GO" id="GO:0003700">
    <property type="term" value="F:DNA-binding transcription factor activity"/>
    <property type="evidence" value="ECO:0007669"/>
    <property type="project" value="InterPro"/>
</dbReference>
<dbReference type="AlphaFoldDB" id="A0A1Y6DBD7"/>
<accession>A0A1Y6DBD7</accession>
<dbReference type="InterPro" id="IPR005119">
    <property type="entry name" value="LysR_subst-bd"/>
</dbReference>
<organism evidence="6 7">
    <name type="scientific">Methylomagnum ishizawai</name>
    <dbReference type="NCBI Taxonomy" id="1760988"/>
    <lineage>
        <taxon>Bacteria</taxon>
        <taxon>Pseudomonadati</taxon>
        <taxon>Pseudomonadota</taxon>
        <taxon>Gammaproteobacteria</taxon>
        <taxon>Methylococcales</taxon>
        <taxon>Methylococcaceae</taxon>
        <taxon>Methylomagnum</taxon>
    </lineage>
</organism>
<feature type="domain" description="HTH lysR-type" evidence="5">
    <location>
        <begin position="7"/>
        <end position="64"/>
    </location>
</feature>
<gene>
    <name evidence="6" type="ORF">SAMN02949497_0463</name>
</gene>
<dbReference type="InterPro" id="IPR036390">
    <property type="entry name" value="WH_DNA-bd_sf"/>
</dbReference>
<keyword evidence="7" id="KW-1185">Reference proteome</keyword>
<dbReference type="SUPFAM" id="SSF53850">
    <property type="entry name" value="Periplasmic binding protein-like II"/>
    <property type="match status" value="1"/>
</dbReference>
<evidence type="ECO:0000256" key="2">
    <source>
        <dbReference type="ARBA" id="ARBA00023015"/>
    </source>
</evidence>
<dbReference type="InterPro" id="IPR000847">
    <property type="entry name" value="LysR_HTH_N"/>
</dbReference>
<name>A0A1Y6DBD7_9GAMM</name>
<evidence type="ECO:0000313" key="6">
    <source>
        <dbReference type="EMBL" id="SMF97434.1"/>
    </source>
</evidence>
<dbReference type="Gene3D" id="1.10.10.10">
    <property type="entry name" value="Winged helix-like DNA-binding domain superfamily/Winged helix DNA-binding domain"/>
    <property type="match status" value="1"/>
</dbReference>
<evidence type="ECO:0000256" key="3">
    <source>
        <dbReference type="ARBA" id="ARBA00023125"/>
    </source>
</evidence>
<reference evidence="6 7" key="1">
    <citation type="submission" date="2016-12" db="EMBL/GenBank/DDBJ databases">
        <authorList>
            <person name="Song W.-J."/>
            <person name="Kurnit D.M."/>
        </authorList>
    </citation>
    <scope>NUCLEOTIDE SEQUENCE [LARGE SCALE GENOMIC DNA]</scope>
    <source>
        <strain evidence="6 7">175</strain>
    </source>
</reference>
<dbReference type="Pfam" id="PF03466">
    <property type="entry name" value="LysR_substrate"/>
    <property type="match status" value="1"/>
</dbReference>